<organism evidence="1 2">
    <name type="scientific">Anaerovirgula multivorans</name>
    <dbReference type="NCBI Taxonomy" id="312168"/>
    <lineage>
        <taxon>Bacteria</taxon>
        <taxon>Bacillati</taxon>
        <taxon>Bacillota</taxon>
        <taxon>Clostridia</taxon>
        <taxon>Peptostreptococcales</taxon>
        <taxon>Natronincolaceae</taxon>
        <taxon>Anaerovirgula</taxon>
    </lineage>
</organism>
<gene>
    <name evidence="1" type="ORF">SAMN05446037_1006134</name>
</gene>
<reference evidence="1 2" key="1">
    <citation type="submission" date="2017-06" db="EMBL/GenBank/DDBJ databases">
        <authorList>
            <person name="Kim H.J."/>
            <person name="Triplett B.A."/>
        </authorList>
    </citation>
    <scope>NUCLEOTIDE SEQUENCE [LARGE SCALE GENOMIC DNA]</scope>
    <source>
        <strain evidence="1 2">SCA</strain>
    </source>
</reference>
<dbReference type="Proteomes" id="UP000198304">
    <property type="component" value="Unassembled WGS sequence"/>
</dbReference>
<keyword evidence="2" id="KW-1185">Reference proteome</keyword>
<protein>
    <submittedName>
        <fullName evidence="1">Uncharacterized protein</fullName>
    </submittedName>
</protein>
<evidence type="ECO:0000313" key="1">
    <source>
        <dbReference type="EMBL" id="SNS23183.1"/>
    </source>
</evidence>
<name>A0A239CV11_9FIRM</name>
<sequence>MKLYLNNGAVVHTTLPELDTLAVTDYILDILRFYRDKLTKIEWLGSDAE</sequence>
<dbReference type="AlphaFoldDB" id="A0A239CV11"/>
<dbReference type="EMBL" id="FZOJ01000006">
    <property type="protein sequence ID" value="SNS23183.1"/>
    <property type="molecule type" value="Genomic_DNA"/>
</dbReference>
<accession>A0A239CV11</accession>
<evidence type="ECO:0000313" key="2">
    <source>
        <dbReference type="Proteomes" id="UP000198304"/>
    </source>
</evidence>
<proteinExistence type="predicted"/>
<dbReference type="RefSeq" id="WP_176431271.1">
    <property type="nucleotide sequence ID" value="NZ_FZOJ01000006.1"/>
</dbReference>